<organism evidence="1 2">
    <name type="scientific">Vitis vinifera</name>
    <name type="common">Grape</name>
    <dbReference type="NCBI Taxonomy" id="29760"/>
    <lineage>
        <taxon>Eukaryota</taxon>
        <taxon>Viridiplantae</taxon>
        <taxon>Streptophyta</taxon>
        <taxon>Embryophyta</taxon>
        <taxon>Tracheophyta</taxon>
        <taxon>Spermatophyta</taxon>
        <taxon>Magnoliopsida</taxon>
        <taxon>eudicotyledons</taxon>
        <taxon>Gunneridae</taxon>
        <taxon>Pentapetalae</taxon>
        <taxon>rosids</taxon>
        <taxon>Vitales</taxon>
        <taxon>Vitaceae</taxon>
        <taxon>Viteae</taxon>
        <taxon>Vitis</taxon>
    </lineage>
</organism>
<dbReference type="Proteomes" id="UP000288805">
    <property type="component" value="Unassembled WGS sequence"/>
</dbReference>
<evidence type="ECO:0000313" key="1">
    <source>
        <dbReference type="EMBL" id="RVW61862.1"/>
    </source>
</evidence>
<dbReference type="AlphaFoldDB" id="A0A438FPJ2"/>
<evidence type="ECO:0000313" key="2">
    <source>
        <dbReference type="Proteomes" id="UP000288805"/>
    </source>
</evidence>
<gene>
    <name evidence="1" type="primary">POLX_56</name>
    <name evidence="1" type="ORF">CK203_065591</name>
</gene>
<proteinExistence type="predicted"/>
<accession>A0A438FPJ2</accession>
<reference evidence="1 2" key="1">
    <citation type="journal article" date="2018" name="PLoS Genet.">
        <title>Population sequencing reveals clonal diversity and ancestral inbreeding in the grapevine cultivar Chardonnay.</title>
        <authorList>
            <person name="Roach M.J."/>
            <person name="Johnson D.L."/>
            <person name="Bohlmann J."/>
            <person name="van Vuuren H.J."/>
            <person name="Jones S.J."/>
            <person name="Pretorius I.S."/>
            <person name="Schmidt S.A."/>
            <person name="Borneman A.R."/>
        </authorList>
    </citation>
    <scope>NUCLEOTIDE SEQUENCE [LARGE SCALE GENOMIC DNA]</scope>
    <source>
        <strain evidence="2">cv. Chardonnay</strain>
        <tissue evidence="1">Leaf</tissue>
    </source>
</reference>
<sequence length="144" mass="16574">MDVKTTFLNGELEEEVYMKQPKGFPSSDGEKLKMLWINAYTLRSEASYVIGIKIHRDRFQGILGLSQETYINKVLERFRMKNCSPSVFPIVKGDRFNLDQCPKSDLEREQMKNIPYASAVGSLMYAQVYTRPDIAFAIGMLGRY</sequence>
<protein>
    <submittedName>
        <fullName evidence="1">Retrovirus-related Pol polyprotein from transposon TNT 1-94</fullName>
    </submittedName>
</protein>
<dbReference type="EMBL" id="QGNW01000801">
    <property type="protein sequence ID" value="RVW61862.1"/>
    <property type="molecule type" value="Genomic_DNA"/>
</dbReference>
<name>A0A438FPJ2_VITVI</name>
<comment type="caution">
    <text evidence="1">The sequence shown here is derived from an EMBL/GenBank/DDBJ whole genome shotgun (WGS) entry which is preliminary data.</text>
</comment>